<dbReference type="InParanoid" id="A0A3A9J5A6"/>
<name>A0A3A9J5A6_9PROT</name>
<dbReference type="EMBL" id="RFLX01000001">
    <property type="protein sequence ID" value="RMI27280.1"/>
    <property type="molecule type" value="Genomic_DNA"/>
</dbReference>
<feature type="compositionally biased region" description="Basic residues" evidence="1">
    <location>
        <begin position="1"/>
        <end position="11"/>
    </location>
</feature>
<feature type="region of interest" description="Disordered" evidence="1">
    <location>
        <begin position="1"/>
        <end position="43"/>
    </location>
</feature>
<dbReference type="InterPro" id="IPR007485">
    <property type="entry name" value="LPS_assembly_LptE"/>
</dbReference>
<dbReference type="Pfam" id="PF04390">
    <property type="entry name" value="LptE"/>
    <property type="match status" value="1"/>
</dbReference>
<evidence type="ECO:0000313" key="3">
    <source>
        <dbReference type="EMBL" id="RMI27280.1"/>
    </source>
</evidence>
<keyword evidence="4" id="KW-1185">Reference proteome</keyword>
<gene>
    <name evidence="2" type="ORF">D6Z83_20035</name>
    <name evidence="3" type="ORF">EBE87_02630</name>
</gene>
<proteinExistence type="predicted"/>
<protein>
    <recommendedName>
        <fullName evidence="6">LPS-assembly lipoprotein</fullName>
    </recommendedName>
</protein>
<evidence type="ECO:0000313" key="5">
    <source>
        <dbReference type="Proteomes" id="UP000278036"/>
    </source>
</evidence>
<evidence type="ECO:0000313" key="2">
    <source>
        <dbReference type="EMBL" id="RKK02387.1"/>
    </source>
</evidence>
<dbReference type="EMBL" id="RAQU01000157">
    <property type="protein sequence ID" value="RKK02387.1"/>
    <property type="molecule type" value="Genomic_DNA"/>
</dbReference>
<organism evidence="2 5">
    <name type="scientific">Teichococcus wenyumeiae</name>
    <dbReference type="NCBI Taxonomy" id="2478470"/>
    <lineage>
        <taxon>Bacteria</taxon>
        <taxon>Pseudomonadati</taxon>
        <taxon>Pseudomonadota</taxon>
        <taxon>Alphaproteobacteria</taxon>
        <taxon>Acetobacterales</taxon>
        <taxon>Roseomonadaceae</taxon>
        <taxon>Roseomonas</taxon>
    </lineage>
</organism>
<accession>A0A3A9J5A6</accession>
<dbReference type="Proteomes" id="UP000274097">
    <property type="component" value="Unassembled WGS sequence"/>
</dbReference>
<reference evidence="2 5" key="1">
    <citation type="submission" date="2018-09" db="EMBL/GenBank/DDBJ databases">
        <title>Roseomonas sp. nov., isolated from feces of Tibetan antelopes in the Qinghai-Tibet plateau, China.</title>
        <authorList>
            <person name="Tian Z."/>
        </authorList>
    </citation>
    <scope>NUCLEOTIDE SEQUENCE [LARGE SCALE GENOMIC DNA]</scope>
    <source>
        <strain evidence="3 4">Z23</strain>
        <strain evidence="2 5">Z24</strain>
    </source>
</reference>
<evidence type="ECO:0008006" key="6">
    <source>
        <dbReference type="Google" id="ProtNLM"/>
    </source>
</evidence>
<dbReference type="AlphaFoldDB" id="A0A3A9J5A6"/>
<dbReference type="GO" id="GO:0019867">
    <property type="term" value="C:outer membrane"/>
    <property type="evidence" value="ECO:0007669"/>
    <property type="project" value="InterPro"/>
</dbReference>
<evidence type="ECO:0000256" key="1">
    <source>
        <dbReference type="SAM" id="MobiDB-lite"/>
    </source>
</evidence>
<evidence type="ECO:0000313" key="4">
    <source>
        <dbReference type="Proteomes" id="UP000274097"/>
    </source>
</evidence>
<dbReference type="Gene3D" id="3.30.160.150">
    <property type="entry name" value="Lipoprotein like domain"/>
    <property type="match status" value="1"/>
</dbReference>
<dbReference type="GO" id="GO:0043165">
    <property type="term" value="P:Gram-negative-bacterium-type cell outer membrane assembly"/>
    <property type="evidence" value="ECO:0007669"/>
    <property type="project" value="InterPro"/>
</dbReference>
<feature type="compositionally biased region" description="Low complexity" evidence="1">
    <location>
        <begin position="12"/>
        <end position="40"/>
    </location>
</feature>
<comment type="caution">
    <text evidence="2">The sequence shown here is derived from an EMBL/GenBank/DDBJ whole genome shotgun (WGS) entry which is preliminary data.</text>
</comment>
<sequence length="216" mass="23064">MRPRSSPRPKPMRTCSAPSPGARSGSASMSRDASSTSLSDRLSRPGRRALLGLGTAGLLGLSGCGFQPLYGRTGPAGGAASAELSAIEVALIPDRAGQLMRRALQQRLWIGGQSSPRYTLTAFPTFGIEQEGIRPDGLPTRTRWIVTTNWWLTTNGVPPQPVANGTEQALDAFDLPDNQFFAADAAREAMLARLVDQMAEDIVTRLAVRFRGQDAG</sequence>
<dbReference type="Proteomes" id="UP000278036">
    <property type="component" value="Unassembled WGS sequence"/>
</dbReference>